<keyword evidence="2" id="KW-1185">Reference proteome</keyword>
<gene>
    <name evidence="1" type="ORF">PY649_23985</name>
</gene>
<proteinExistence type="predicted"/>
<protein>
    <submittedName>
        <fullName evidence="1">Uncharacterized protein</fullName>
    </submittedName>
</protein>
<reference evidence="1" key="1">
    <citation type="submission" date="2023-06" db="EMBL/GenBank/DDBJ databases">
        <title>Phylogenetic Diversity of Rhizobium strains.</title>
        <authorList>
            <person name="Moura F.T."/>
            <person name="Helene L.C.F."/>
            <person name="Hungria M."/>
        </authorList>
    </citation>
    <scope>NUCLEOTIDE SEQUENCE</scope>
    <source>
        <strain evidence="1">CCGE526</strain>
    </source>
</reference>
<accession>A0ABT7K041</accession>
<dbReference type="RefSeq" id="WP_285871281.1">
    <property type="nucleotide sequence ID" value="NZ_JARFYM010000024.1"/>
</dbReference>
<comment type="caution">
    <text evidence="1">The sequence shown here is derived from an EMBL/GenBank/DDBJ whole genome shotgun (WGS) entry which is preliminary data.</text>
</comment>
<evidence type="ECO:0000313" key="1">
    <source>
        <dbReference type="EMBL" id="MDL2401971.1"/>
    </source>
</evidence>
<name>A0ABT7K041_9HYPH</name>
<sequence length="46" mass="5829">MRLLLALIDWILERRRKRIERETIQYSADDPWVLQQIEEFERELKE</sequence>
<organism evidence="1 2">
    <name type="scientific">Rhizobium mayense</name>
    <dbReference type="NCBI Taxonomy" id="1312184"/>
    <lineage>
        <taxon>Bacteria</taxon>
        <taxon>Pseudomonadati</taxon>
        <taxon>Pseudomonadota</taxon>
        <taxon>Alphaproteobacteria</taxon>
        <taxon>Hyphomicrobiales</taxon>
        <taxon>Rhizobiaceae</taxon>
        <taxon>Rhizobium/Agrobacterium group</taxon>
        <taxon>Rhizobium</taxon>
    </lineage>
</organism>
<dbReference type="EMBL" id="JARFYM010000024">
    <property type="protein sequence ID" value="MDL2401971.1"/>
    <property type="molecule type" value="Genomic_DNA"/>
</dbReference>
<evidence type="ECO:0000313" key="2">
    <source>
        <dbReference type="Proteomes" id="UP001172645"/>
    </source>
</evidence>
<dbReference type="Proteomes" id="UP001172645">
    <property type="component" value="Unassembled WGS sequence"/>
</dbReference>